<feature type="region of interest" description="Disordered" evidence="1">
    <location>
        <begin position="61"/>
        <end position="127"/>
    </location>
</feature>
<evidence type="ECO:0000313" key="3">
    <source>
        <dbReference type="Proteomes" id="UP000266841"/>
    </source>
</evidence>
<accession>K0QZX2</accession>
<protein>
    <submittedName>
        <fullName evidence="2">Uncharacterized protein</fullName>
    </submittedName>
</protein>
<feature type="compositionally biased region" description="Basic and acidic residues" evidence="1">
    <location>
        <begin position="94"/>
        <end position="110"/>
    </location>
</feature>
<keyword evidence="3" id="KW-1185">Reference proteome</keyword>
<dbReference type="AlphaFoldDB" id="K0QZX2"/>
<feature type="compositionally biased region" description="Polar residues" evidence="1">
    <location>
        <begin position="61"/>
        <end position="70"/>
    </location>
</feature>
<name>K0QZX2_THAOC</name>
<sequence>MTGDPLELREFLADPRKWRGNFCCSFEVVRLYQPEWDTFLREIDGATVAINRETKKVLRRLSTSPSQQEAFLQRMPVQRRYPEESVGRNYGRSGHRDGLYGSRSQREPSRNRWSASRMPSDDSSHVSCRQEAPRFTFSGETFRGCPVGQNYKPAVKSQKPVVELKSAVKSEPVLEFKPPVTSKAALASASVPTERSALELRYRASRFCDALDLVHTHDPDGSFNKMYDEVNRDIVILSDRLDRLDSVSDADLSQSFLALSTSLAKSQSAVASKPVVKSESRSRVQACRQVRARSRV</sequence>
<dbReference type="EMBL" id="AGNL01049163">
    <property type="protein sequence ID" value="EJK44820.1"/>
    <property type="molecule type" value="Genomic_DNA"/>
</dbReference>
<proteinExistence type="predicted"/>
<comment type="caution">
    <text evidence="2">The sequence shown here is derived from an EMBL/GenBank/DDBJ whole genome shotgun (WGS) entry which is preliminary data.</text>
</comment>
<evidence type="ECO:0000256" key="1">
    <source>
        <dbReference type="SAM" id="MobiDB-lite"/>
    </source>
</evidence>
<gene>
    <name evidence="2" type="ORF">THAOC_36610</name>
</gene>
<evidence type="ECO:0000313" key="2">
    <source>
        <dbReference type="EMBL" id="EJK44820.1"/>
    </source>
</evidence>
<organism evidence="2 3">
    <name type="scientific">Thalassiosira oceanica</name>
    <name type="common">Marine diatom</name>
    <dbReference type="NCBI Taxonomy" id="159749"/>
    <lineage>
        <taxon>Eukaryota</taxon>
        <taxon>Sar</taxon>
        <taxon>Stramenopiles</taxon>
        <taxon>Ochrophyta</taxon>
        <taxon>Bacillariophyta</taxon>
        <taxon>Coscinodiscophyceae</taxon>
        <taxon>Thalassiosirophycidae</taxon>
        <taxon>Thalassiosirales</taxon>
        <taxon>Thalassiosiraceae</taxon>
        <taxon>Thalassiosira</taxon>
    </lineage>
</organism>
<dbReference type="Proteomes" id="UP000266841">
    <property type="component" value="Unassembled WGS sequence"/>
</dbReference>
<reference evidence="2 3" key="1">
    <citation type="journal article" date="2012" name="Genome Biol.">
        <title>Genome and low-iron response of an oceanic diatom adapted to chronic iron limitation.</title>
        <authorList>
            <person name="Lommer M."/>
            <person name="Specht M."/>
            <person name="Roy A.S."/>
            <person name="Kraemer L."/>
            <person name="Andreson R."/>
            <person name="Gutowska M.A."/>
            <person name="Wolf J."/>
            <person name="Bergner S.V."/>
            <person name="Schilhabel M.B."/>
            <person name="Klostermeier U.C."/>
            <person name="Beiko R.G."/>
            <person name="Rosenstiel P."/>
            <person name="Hippler M."/>
            <person name="Laroche J."/>
        </authorList>
    </citation>
    <scope>NUCLEOTIDE SEQUENCE [LARGE SCALE GENOMIC DNA]</scope>
    <source>
        <strain evidence="2 3">CCMP1005</strain>
    </source>
</reference>